<dbReference type="EMBL" id="JACXVP010000009">
    <property type="protein sequence ID" value="KAG5584332.1"/>
    <property type="molecule type" value="Genomic_DNA"/>
</dbReference>
<reference evidence="1 2" key="1">
    <citation type="submission" date="2020-09" db="EMBL/GenBank/DDBJ databases">
        <title>De no assembly of potato wild relative species, Solanum commersonii.</title>
        <authorList>
            <person name="Cho K."/>
        </authorList>
    </citation>
    <scope>NUCLEOTIDE SEQUENCE [LARGE SCALE GENOMIC DNA]</scope>
    <source>
        <strain evidence="1">LZ3.2</strain>
        <tissue evidence="1">Leaf</tissue>
    </source>
</reference>
<evidence type="ECO:0000313" key="1">
    <source>
        <dbReference type="EMBL" id="KAG5584332.1"/>
    </source>
</evidence>
<accession>A0A9J5XAU6</accession>
<proteinExistence type="predicted"/>
<comment type="caution">
    <text evidence="1">The sequence shown here is derived from an EMBL/GenBank/DDBJ whole genome shotgun (WGS) entry which is preliminary data.</text>
</comment>
<name>A0A9J5XAU6_SOLCO</name>
<gene>
    <name evidence="1" type="ORF">H5410_044766</name>
</gene>
<protein>
    <submittedName>
        <fullName evidence="1">Uncharacterized protein</fullName>
    </submittedName>
</protein>
<evidence type="ECO:0000313" key="2">
    <source>
        <dbReference type="Proteomes" id="UP000824120"/>
    </source>
</evidence>
<keyword evidence="2" id="KW-1185">Reference proteome</keyword>
<dbReference type="Proteomes" id="UP000824120">
    <property type="component" value="Chromosome 9"/>
</dbReference>
<organism evidence="1 2">
    <name type="scientific">Solanum commersonii</name>
    <name type="common">Commerson's wild potato</name>
    <name type="synonym">Commerson's nightshade</name>
    <dbReference type="NCBI Taxonomy" id="4109"/>
    <lineage>
        <taxon>Eukaryota</taxon>
        <taxon>Viridiplantae</taxon>
        <taxon>Streptophyta</taxon>
        <taxon>Embryophyta</taxon>
        <taxon>Tracheophyta</taxon>
        <taxon>Spermatophyta</taxon>
        <taxon>Magnoliopsida</taxon>
        <taxon>eudicotyledons</taxon>
        <taxon>Gunneridae</taxon>
        <taxon>Pentapetalae</taxon>
        <taxon>asterids</taxon>
        <taxon>lamiids</taxon>
        <taxon>Solanales</taxon>
        <taxon>Solanaceae</taxon>
        <taxon>Solanoideae</taxon>
        <taxon>Solaneae</taxon>
        <taxon>Solanum</taxon>
    </lineage>
</organism>
<dbReference type="AlphaFoldDB" id="A0A9J5XAU6"/>
<sequence length="97" mass="10482">MASSIAQNGHVNGEVVAMELCKKSINYRRVTVFHACLPPIDGASVTSLRCGLQLAEFDRCLLCTTSGWQNLTMFAIYNLQVAESDDVCYVQPPGGGV</sequence>